<evidence type="ECO:0000313" key="1">
    <source>
        <dbReference type="EMBL" id="KAJ7746832.1"/>
    </source>
</evidence>
<comment type="caution">
    <text evidence="1">The sequence shown here is derived from an EMBL/GenBank/DDBJ whole genome shotgun (WGS) entry which is preliminary data.</text>
</comment>
<dbReference type="AlphaFoldDB" id="A0AAD7IQP0"/>
<reference evidence="1" key="1">
    <citation type="submission" date="2023-03" db="EMBL/GenBank/DDBJ databases">
        <title>Massive genome expansion in bonnet fungi (Mycena s.s.) driven by repeated elements and novel gene families across ecological guilds.</title>
        <authorList>
            <consortium name="Lawrence Berkeley National Laboratory"/>
            <person name="Harder C.B."/>
            <person name="Miyauchi S."/>
            <person name="Viragh M."/>
            <person name="Kuo A."/>
            <person name="Thoen E."/>
            <person name="Andreopoulos B."/>
            <person name="Lu D."/>
            <person name="Skrede I."/>
            <person name="Drula E."/>
            <person name="Henrissat B."/>
            <person name="Morin E."/>
            <person name="Kohler A."/>
            <person name="Barry K."/>
            <person name="LaButti K."/>
            <person name="Morin E."/>
            <person name="Salamov A."/>
            <person name="Lipzen A."/>
            <person name="Mereny Z."/>
            <person name="Hegedus B."/>
            <person name="Baldrian P."/>
            <person name="Stursova M."/>
            <person name="Weitz H."/>
            <person name="Taylor A."/>
            <person name="Grigoriev I.V."/>
            <person name="Nagy L.G."/>
            <person name="Martin F."/>
            <person name="Kauserud H."/>
        </authorList>
    </citation>
    <scope>NUCLEOTIDE SEQUENCE</scope>
    <source>
        <strain evidence="1">CBHHK188m</strain>
    </source>
</reference>
<dbReference type="EMBL" id="JARJLG010000096">
    <property type="protein sequence ID" value="KAJ7746832.1"/>
    <property type="molecule type" value="Genomic_DNA"/>
</dbReference>
<evidence type="ECO:0008006" key="3">
    <source>
        <dbReference type="Google" id="ProtNLM"/>
    </source>
</evidence>
<keyword evidence="2" id="KW-1185">Reference proteome</keyword>
<evidence type="ECO:0000313" key="2">
    <source>
        <dbReference type="Proteomes" id="UP001215280"/>
    </source>
</evidence>
<accession>A0AAD7IQP0</accession>
<name>A0AAD7IQP0_9AGAR</name>
<gene>
    <name evidence="1" type="ORF">DFH07DRAFT_579806</name>
</gene>
<dbReference type="Proteomes" id="UP001215280">
    <property type="component" value="Unassembled WGS sequence"/>
</dbReference>
<dbReference type="SUPFAM" id="SSF52047">
    <property type="entry name" value="RNI-like"/>
    <property type="match status" value="1"/>
</dbReference>
<sequence>MSTSIILSGRPIEYQKQCSIVQRVDGSLTFAPVNRFALTLPPELTSQIFLFCLPPPNWKGEFAKPDPSTAPLLLLSICRQWRNIALHTPGLWTSLYLDLNWFRLDLPYHGLHRLFCDWLSRTGDLPLSIRIDEGGCYNVDGELDMRQLFPVLEMIGRLSTRWETIWFSVFPEHLFSVEGRFPRLKKLGVECSSDFQFEWHYIDYPPRELRDASMLQEIQLFRAPWTTLTIPPSLPVYLSEKIGVYEGLDILRSGTGLSRCTLYLVPDPPRSIIPLPPIANLQDLTLSECADTPEPLLVMKMLKHLTLPSLKNLSLRFEDADDRLPADITEFISFISRSSLQLKLQTLTLCLVPTSETRLLQCIQSIPSLVALQLQLSTPISVVLDRFTCDARFLPRLQSLHVMNYSFLWGHNETEPHQAPDAEQVLEMLAARYSHEMPGNCVQLQSFRFGHGRSEAMKLFAARVVSDSRYQKLAGAGMDLFFGDGTAEYDSWYVNN</sequence>
<protein>
    <recommendedName>
        <fullName evidence="3">F-box domain-containing protein</fullName>
    </recommendedName>
</protein>
<organism evidence="1 2">
    <name type="scientific">Mycena maculata</name>
    <dbReference type="NCBI Taxonomy" id="230809"/>
    <lineage>
        <taxon>Eukaryota</taxon>
        <taxon>Fungi</taxon>
        <taxon>Dikarya</taxon>
        <taxon>Basidiomycota</taxon>
        <taxon>Agaricomycotina</taxon>
        <taxon>Agaricomycetes</taxon>
        <taxon>Agaricomycetidae</taxon>
        <taxon>Agaricales</taxon>
        <taxon>Marasmiineae</taxon>
        <taxon>Mycenaceae</taxon>
        <taxon>Mycena</taxon>
    </lineage>
</organism>
<proteinExistence type="predicted"/>